<dbReference type="AlphaFoldDB" id="A0AAW1Q5J2"/>
<evidence type="ECO:0000313" key="3">
    <source>
        <dbReference type="EMBL" id="KAK9817578.1"/>
    </source>
</evidence>
<feature type="domain" description="UBA" evidence="2">
    <location>
        <begin position="152"/>
        <end position="198"/>
    </location>
</feature>
<dbReference type="CDD" id="cd14270">
    <property type="entry name" value="UBA"/>
    <property type="match status" value="1"/>
</dbReference>
<evidence type="ECO:0000256" key="1">
    <source>
        <dbReference type="SAM" id="MobiDB-lite"/>
    </source>
</evidence>
<gene>
    <name evidence="3" type="ORF">WJX74_001423</name>
</gene>
<feature type="region of interest" description="Disordered" evidence="1">
    <location>
        <begin position="1"/>
        <end position="49"/>
    </location>
</feature>
<feature type="compositionally biased region" description="Low complexity" evidence="1">
    <location>
        <begin position="37"/>
        <end position="49"/>
    </location>
</feature>
<protein>
    <recommendedName>
        <fullName evidence="2">UBA domain-containing protein</fullName>
    </recommendedName>
</protein>
<sequence>MYPSVQQNSSSSSASSSGRGAYFPAGNARGGQTQFVPPGMSSPSASESQASPFPLLRVSIAEQYRTQPPVMIGAGLQEAPRSQPAFDFQFERDILAKSSTASGSSMSSQPALAQAARRGDSFADSCSQLERRGYSQEEVVMALVILGSADAEADSRVTSMCDSYRQLRAMGFQPTTVVGALKMHGGELQAATDACLTCAC</sequence>
<dbReference type="PROSITE" id="PS50030">
    <property type="entry name" value="UBA"/>
    <property type="match status" value="1"/>
</dbReference>
<organism evidence="3 4">
    <name type="scientific">Apatococcus lobatus</name>
    <dbReference type="NCBI Taxonomy" id="904363"/>
    <lineage>
        <taxon>Eukaryota</taxon>
        <taxon>Viridiplantae</taxon>
        <taxon>Chlorophyta</taxon>
        <taxon>core chlorophytes</taxon>
        <taxon>Trebouxiophyceae</taxon>
        <taxon>Chlorellales</taxon>
        <taxon>Chlorellaceae</taxon>
        <taxon>Apatococcus</taxon>
    </lineage>
</organism>
<reference evidence="3 4" key="1">
    <citation type="journal article" date="2024" name="Nat. Commun.">
        <title>Phylogenomics reveals the evolutionary origins of lichenization in chlorophyte algae.</title>
        <authorList>
            <person name="Puginier C."/>
            <person name="Libourel C."/>
            <person name="Otte J."/>
            <person name="Skaloud P."/>
            <person name="Haon M."/>
            <person name="Grisel S."/>
            <person name="Petersen M."/>
            <person name="Berrin J.G."/>
            <person name="Delaux P.M."/>
            <person name="Dal Grande F."/>
            <person name="Keller J."/>
        </authorList>
    </citation>
    <scope>NUCLEOTIDE SEQUENCE [LARGE SCALE GENOMIC DNA]</scope>
    <source>
        <strain evidence="3 4">SAG 2145</strain>
    </source>
</reference>
<dbReference type="Proteomes" id="UP001438707">
    <property type="component" value="Unassembled WGS sequence"/>
</dbReference>
<dbReference type="InterPro" id="IPR015940">
    <property type="entry name" value="UBA"/>
</dbReference>
<accession>A0AAW1Q5J2</accession>
<proteinExistence type="predicted"/>
<comment type="caution">
    <text evidence="3">The sequence shown here is derived from an EMBL/GenBank/DDBJ whole genome shotgun (WGS) entry which is preliminary data.</text>
</comment>
<name>A0AAW1Q5J2_9CHLO</name>
<evidence type="ECO:0000259" key="2">
    <source>
        <dbReference type="PROSITE" id="PS50030"/>
    </source>
</evidence>
<keyword evidence="4" id="KW-1185">Reference proteome</keyword>
<dbReference type="EMBL" id="JALJOS010000064">
    <property type="protein sequence ID" value="KAK9817578.1"/>
    <property type="molecule type" value="Genomic_DNA"/>
</dbReference>
<evidence type="ECO:0000313" key="4">
    <source>
        <dbReference type="Proteomes" id="UP001438707"/>
    </source>
</evidence>